<protein>
    <submittedName>
        <fullName evidence="1">Uncharacterized protein</fullName>
    </submittedName>
</protein>
<reference evidence="1" key="2">
    <citation type="journal article" date="2015" name="Fish Shellfish Immunol.">
        <title>Early steps in the European eel (Anguilla anguilla)-Vibrio vulnificus interaction in the gills: Role of the RtxA13 toxin.</title>
        <authorList>
            <person name="Callol A."/>
            <person name="Pajuelo D."/>
            <person name="Ebbesson L."/>
            <person name="Teles M."/>
            <person name="MacKenzie S."/>
            <person name="Amaro C."/>
        </authorList>
    </citation>
    <scope>NUCLEOTIDE SEQUENCE</scope>
</reference>
<accession>A0A0E9X1D4</accession>
<name>A0A0E9X1D4_ANGAN</name>
<organism evidence="1">
    <name type="scientific">Anguilla anguilla</name>
    <name type="common">European freshwater eel</name>
    <name type="synonym">Muraena anguilla</name>
    <dbReference type="NCBI Taxonomy" id="7936"/>
    <lineage>
        <taxon>Eukaryota</taxon>
        <taxon>Metazoa</taxon>
        <taxon>Chordata</taxon>
        <taxon>Craniata</taxon>
        <taxon>Vertebrata</taxon>
        <taxon>Euteleostomi</taxon>
        <taxon>Actinopterygii</taxon>
        <taxon>Neopterygii</taxon>
        <taxon>Teleostei</taxon>
        <taxon>Anguilliformes</taxon>
        <taxon>Anguillidae</taxon>
        <taxon>Anguilla</taxon>
    </lineage>
</organism>
<reference evidence="1" key="1">
    <citation type="submission" date="2014-11" db="EMBL/GenBank/DDBJ databases">
        <authorList>
            <person name="Amaro Gonzalez C."/>
        </authorList>
    </citation>
    <scope>NUCLEOTIDE SEQUENCE</scope>
</reference>
<dbReference type="AlphaFoldDB" id="A0A0E9X1D4"/>
<sequence length="134" mass="15401">MAQVRESYSELRVPVPFKRPSQLHLKHLLHQAWVRCILGDHKRHPCCCVEVVSRPVGRSNICHFICNHIFIVIHSGVGDIRLVPHWHYEEFHFNADVLSGQVQVTEGQQEGQHGWVCISSTADQEADWNMSLKS</sequence>
<proteinExistence type="predicted"/>
<evidence type="ECO:0000313" key="1">
    <source>
        <dbReference type="EMBL" id="JAH96241.1"/>
    </source>
</evidence>
<dbReference type="EMBL" id="GBXM01012336">
    <property type="protein sequence ID" value="JAH96241.1"/>
    <property type="molecule type" value="Transcribed_RNA"/>
</dbReference>